<feature type="domain" description="EamA" evidence="7">
    <location>
        <begin position="154"/>
        <end position="287"/>
    </location>
</feature>
<feature type="transmembrane region" description="Helical" evidence="6">
    <location>
        <begin position="132"/>
        <end position="150"/>
    </location>
</feature>
<dbReference type="PANTHER" id="PTHR42920">
    <property type="entry name" value="OS03G0707200 PROTEIN-RELATED"/>
    <property type="match status" value="1"/>
</dbReference>
<dbReference type="RefSeq" id="WP_394843538.1">
    <property type="nucleotide sequence ID" value="NZ_CP089982.1"/>
</dbReference>
<dbReference type="SUPFAM" id="SSF103481">
    <property type="entry name" value="Multidrug resistance efflux transporter EmrE"/>
    <property type="match status" value="2"/>
</dbReference>
<gene>
    <name evidence="8" type="ORF">LZC95_41630</name>
</gene>
<dbReference type="InterPro" id="IPR051258">
    <property type="entry name" value="Diverse_Substrate_Transporter"/>
</dbReference>
<dbReference type="InterPro" id="IPR037185">
    <property type="entry name" value="EmrE-like"/>
</dbReference>
<evidence type="ECO:0000256" key="6">
    <source>
        <dbReference type="SAM" id="Phobius"/>
    </source>
</evidence>
<feature type="transmembrane region" description="Helical" evidence="6">
    <location>
        <begin position="271"/>
        <end position="287"/>
    </location>
</feature>
<feature type="domain" description="EamA" evidence="7">
    <location>
        <begin position="17"/>
        <end position="146"/>
    </location>
</feature>
<keyword evidence="2" id="KW-1003">Cell membrane</keyword>
<evidence type="ECO:0000256" key="1">
    <source>
        <dbReference type="ARBA" id="ARBA00004651"/>
    </source>
</evidence>
<feature type="transmembrane region" description="Helical" evidence="6">
    <location>
        <begin position="185"/>
        <end position="203"/>
    </location>
</feature>
<name>A0ABZ2K2J0_9BACT</name>
<sequence>MSESVAVKMVPWRINPWEMALIAVTAVWGWTFVTVHDAIVVFPVSAFLSYRFTTAAVLLALALSPTLRRLTRKELLGGVGAGVALFAGYAFQTAGLGSTTPSNAAFITGLAVVFTPLLSFLLFRLRPHRKQIWGACLAAIGLALLTMQGLEVHRGDALVLACAMAFALHILILSRVSPGAHPGRLTFVQLATVGFLGTVWAAGANEMMVPRSAHVWLALLVTAVVASSLAYFVQTKAQATTPPNRVALILTLEPVFGGMFGYWLAGDRLTRMNLVGAGLILAAILVTEMRSSGDVGDVG</sequence>
<feature type="transmembrane region" description="Helical" evidence="6">
    <location>
        <begin position="156"/>
        <end position="173"/>
    </location>
</feature>
<evidence type="ECO:0000313" key="9">
    <source>
        <dbReference type="Proteomes" id="UP001379533"/>
    </source>
</evidence>
<keyword evidence="4 6" id="KW-1133">Transmembrane helix</keyword>
<organism evidence="8 9">
    <name type="scientific">Pendulispora brunnea</name>
    <dbReference type="NCBI Taxonomy" id="2905690"/>
    <lineage>
        <taxon>Bacteria</taxon>
        <taxon>Pseudomonadati</taxon>
        <taxon>Myxococcota</taxon>
        <taxon>Myxococcia</taxon>
        <taxon>Myxococcales</taxon>
        <taxon>Sorangiineae</taxon>
        <taxon>Pendulisporaceae</taxon>
        <taxon>Pendulispora</taxon>
    </lineage>
</organism>
<evidence type="ECO:0000259" key="7">
    <source>
        <dbReference type="Pfam" id="PF00892"/>
    </source>
</evidence>
<keyword evidence="5 6" id="KW-0472">Membrane</keyword>
<feature type="transmembrane region" description="Helical" evidence="6">
    <location>
        <begin position="104"/>
        <end position="125"/>
    </location>
</feature>
<proteinExistence type="predicted"/>
<evidence type="ECO:0000256" key="3">
    <source>
        <dbReference type="ARBA" id="ARBA00022692"/>
    </source>
</evidence>
<dbReference type="PANTHER" id="PTHR42920:SF5">
    <property type="entry name" value="EAMA DOMAIN-CONTAINING PROTEIN"/>
    <property type="match status" value="1"/>
</dbReference>
<feature type="transmembrane region" description="Helical" evidence="6">
    <location>
        <begin position="246"/>
        <end position="265"/>
    </location>
</feature>
<evidence type="ECO:0000256" key="5">
    <source>
        <dbReference type="ARBA" id="ARBA00023136"/>
    </source>
</evidence>
<evidence type="ECO:0000313" key="8">
    <source>
        <dbReference type="EMBL" id="WXA92939.1"/>
    </source>
</evidence>
<accession>A0ABZ2K2J0</accession>
<dbReference type="Pfam" id="PF00892">
    <property type="entry name" value="EamA"/>
    <property type="match status" value="2"/>
</dbReference>
<feature type="transmembrane region" description="Helical" evidence="6">
    <location>
        <begin position="39"/>
        <end position="63"/>
    </location>
</feature>
<feature type="transmembrane region" description="Helical" evidence="6">
    <location>
        <begin position="75"/>
        <end position="92"/>
    </location>
</feature>
<keyword evidence="9" id="KW-1185">Reference proteome</keyword>
<reference evidence="8 9" key="1">
    <citation type="submission" date="2021-12" db="EMBL/GenBank/DDBJ databases">
        <title>Discovery of the Pendulisporaceae a myxobacterial family with distinct sporulation behavior and unique specialized metabolism.</title>
        <authorList>
            <person name="Garcia R."/>
            <person name="Popoff A."/>
            <person name="Bader C.D."/>
            <person name="Loehr J."/>
            <person name="Walesch S."/>
            <person name="Walt C."/>
            <person name="Boldt J."/>
            <person name="Bunk B."/>
            <person name="Haeckl F.J.F.P.J."/>
            <person name="Gunesch A.P."/>
            <person name="Birkelbach J."/>
            <person name="Nuebel U."/>
            <person name="Pietschmann T."/>
            <person name="Bach T."/>
            <person name="Mueller R."/>
        </authorList>
    </citation>
    <scope>NUCLEOTIDE SEQUENCE [LARGE SCALE GENOMIC DNA]</scope>
    <source>
        <strain evidence="8 9">MSr12523</strain>
    </source>
</reference>
<dbReference type="InterPro" id="IPR000620">
    <property type="entry name" value="EamA_dom"/>
</dbReference>
<comment type="subcellular location">
    <subcellularLocation>
        <location evidence="1">Cell membrane</location>
        <topology evidence="1">Multi-pass membrane protein</topology>
    </subcellularLocation>
</comment>
<keyword evidence="3 6" id="KW-0812">Transmembrane</keyword>
<feature type="transmembrane region" description="Helical" evidence="6">
    <location>
        <begin position="215"/>
        <end position="234"/>
    </location>
</feature>
<feature type="transmembrane region" description="Helical" evidence="6">
    <location>
        <begin position="12"/>
        <end position="33"/>
    </location>
</feature>
<dbReference type="Proteomes" id="UP001379533">
    <property type="component" value="Chromosome"/>
</dbReference>
<evidence type="ECO:0000256" key="2">
    <source>
        <dbReference type="ARBA" id="ARBA00022475"/>
    </source>
</evidence>
<dbReference type="EMBL" id="CP089982">
    <property type="protein sequence ID" value="WXA92939.1"/>
    <property type="molecule type" value="Genomic_DNA"/>
</dbReference>
<protein>
    <submittedName>
        <fullName evidence="8">DMT family transporter</fullName>
    </submittedName>
</protein>
<evidence type="ECO:0000256" key="4">
    <source>
        <dbReference type="ARBA" id="ARBA00022989"/>
    </source>
</evidence>